<accession>A0AAD7D3D6</accession>
<name>A0AAD7D3D6_MYCRO</name>
<feature type="region of interest" description="Disordered" evidence="1">
    <location>
        <begin position="485"/>
        <end position="529"/>
    </location>
</feature>
<dbReference type="AlphaFoldDB" id="A0AAD7D3D6"/>
<protein>
    <submittedName>
        <fullName evidence="2">Uncharacterized protein</fullName>
    </submittedName>
</protein>
<evidence type="ECO:0000256" key="1">
    <source>
        <dbReference type="SAM" id="MobiDB-lite"/>
    </source>
</evidence>
<feature type="region of interest" description="Disordered" evidence="1">
    <location>
        <begin position="30"/>
        <end position="85"/>
    </location>
</feature>
<comment type="caution">
    <text evidence="2">The sequence shown here is derived from an EMBL/GenBank/DDBJ whole genome shotgun (WGS) entry which is preliminary data.</text>
</comment>
<evidence type="ECO:0000313" key="2">
    <source>
        <dbReference type="EMBL" id="KAJ7676255.1"/>
    </source>
</evidence>
<dbReference type="EMBL" id="JARKIE010000144">
    <property type="protein sequence ID" value="KAJ7676255.1"/>
    <property type="molecule type" value="Genomic_DNA"/>
</dbReference>
<feature type="compositionally biased region" description="Basic residues" evidence="1">
    <location>
        <begin position="131"/>
        <end position="144"/>
    </location>
</feature>
<gene>
    <name evidence="2" type="ORF">B0H17DRAFT_1139976</name>
</gene>
<feature type="region of interest" description="Disordered" evidence="1">
    <location>
        <begin position="114"/>
        <end position="167"/>
    </location>
</feature>
<dbReference type="Proteomes" id="UP001221757">
    <property type="component" value="Unassembled WGS sequence"/>
</dbReference>
<proteinExistence type="predicted"/>
<sequence length="705" mass="75165">MAGQFGGGGLLTCGEYGSMRERAPAAYWRAEGTGRPAARRGTGRAAGTGRTARRGTGRAAGTGRTAARRGTGRAAGTGRAVVTGRTAARRGTGRVAGTGRAVGTGRTVARRGTGRTVARRGTGRAAGTRRAERRTRTAARRAARRAAGTGRAAARRRGAGPELASSTAIAGDDGGWAGDGCIVEGGVGGGGCTGNGWCTAEGGVGGDGDGWIVVCVRWGSCIHDDGGNGKTNLSHETVMRRFWMPIIHCCTSAIREACTLYRALNISDPAANPALDDKRLCTSICKLDLLSMEDRFIELKVWACTMQALIKFLARSYVYAEELARRCSVWDQSYVLGIVCRHKISSLLQDLRAPAADVHDRLFSDADAAIPTLDTTSAVSSTGSDETDDFQFTPDGVITSPTNTQLYRLSTQSDGTLAIGNISKSYRFHSTLGCGGGLGNISSFLLLESGCSAFPPQIFDHDVMRCQCAVEHLAIAVQDVRERLGRSRTWPVEKQSNGRSAGPASEERGTSMDHFPPTRLADYGGKDASVLEKKPRLRRGGRSSHHVLLSPATRHKAMLNIPEFSTPSPGSPFFAADPEGRIGKREAEKGSEVPAPPKRSARRLKTLAGTTNLGRDRCEVGRPALTVHSVAPKTCWQERIQLHENEDRAQNVVPYSPCSNSGADVRIKLLARREVAPKLTEGRRRDGKPRDECLGLPVAVKDSEM</sequence>
<evidence type="ECO:0000313" key="3">
    <source>
        <dbReference type="Proteomes" id="UP001221757"/>
    </source>
</evidence>
<feature type="compositionally biased region" description="Low complexity" evidence="1">
    <location>
        <begin position="72"/>
        <end position="85"/>
    </location>
</feature>
<organism evidence="2 3">
    <name type="scientific">Mycena rosella</name>
    <name type="common">Pink bonnet</name>
    <name type="synonym">Agaricus rosellus</name>
    <dbReference type="NCBI Taxonomy" id="1033263"/>
    <lineage>
        <taxon>Eukaryota</taxon>
        <taxon>Fungi</taxon>
        <taxon>Dikarya</taxon>
        <taxon>Basidiomycota</taxon>
        <taxon>Agaricomycotina</taxon>
        <taxon>Agaricomycetes</taxon>
        <taxon>Agaricomycetidae</taxon>
        <taxon>Agaricales</taxon>
        <taxon>Marasmiineae</taxon>
        <taxon>Mycenaceae</taxon>
        <taxon>Mycena</taxon>
    </lineage>
</organism>
<reference evidence="2" key="1">
    <citation type="submission" date="2023-03" db="EMBL/GenBank/DDBJ databases">
        <title>Massive genome expansion in bonnet fungi (Mycena s.s.) driven by repeated elements and novel gene families across ecological guilds.</title>
        <authorList>
            <consortium name="Lawrence Berkeley National Laboratory"/>
            <person name="Harder C.B."/>
            <person name="Miyauchi S."/>
            <person name="Viragh M."/>
            <person name="Kuo A."/>
            <person name="Thoen E."/>
            <person name="Andreopoulos B."/>
            <person name="Lu D."/>
            <person name="Skrede I."/>
            <person name="Drula E."/>
            <person name="Henrissat B."/>
            <person name="Morin E."/>
            <person name="Kohler A."/>
            <person name="Barry K."/>
            <person name="LaButti K."/>
            <person name="Morin E."/>
            <person name="Salamov A."/>
            <person name="Lipzen A."/>
            <person name="Mereny Z."/>
            <person name="Hegedus B."/>
            <person name="Baldrian P."/>
            <person name="Stursova M."/>
            <person name="Weitz H."/>
            <person name="Taylor A."/>
            <person name="Grigoriev I.V."/>
            <person name="Nagy L.G."/>
            <person name="Martin F."/>
            <person name="Kauserud H."/>
        </authorList>
    </citation>
    <scope>NUCLEOTIDE SEQUENCE</scope>
    <source>
        <strain evidence="2">CBHHK067</strain>
    </source>
</reference>
<keyword evidence="3" id="KW-1185">Reference proteome</keyword>